<accession>L9X9Y2</accession>
<comment type="caution">
    <text evidence="3">The sequence shown here is derived from an EMBL/GenBank/DDBJ whole genome shotgun (WGS) entry which is preliminary data.</text>
</comment>
<proteinExistence type="predicted"/>
<dbReference type="PANTHER" id="PTHR43767:SF1">
    <property type="entry name" value="NONRIBOSOMAL PEPTIDE SYNTHASE PES1 (EUROFUNG)-RELATED"/>
    <property type="match status" value="1"/>
</dbReference>
<dbReference type="EMBL" id="AOIB01000020">
    <property type="protein sequence ID" value="ELY58432.1"/>
    <property type="molecule type" value="Genomic_DNA"/>
</dbReference>
<dbReference type="SUPFAM" id="SSF56801">
    <property type="entry name" value="Acetyl-CoA synthetase-like"/>
    <property type="match status" value="1"/>
</dbReference>
<dbReference type="AlphaFoldDB" id="L9X9Y2"/>
<dbReference type="Gene3D" id="3.30.300.30">
    <property type="match status" value="1"/>
</dbReference>
<dbReference type="InterPro" id="IPR050237">
    <property type="entry name" value="ATP-dep_AMP-bd_enzyme"/>
</dbReference>
<dbReference type="eggNOG" id="arCOG00856">
    <property type="taxonomic scope" value="Archaea"/>
</dbReference>
<dbReference type="InterPro" id="IPR042099">
    <property type="entry name" value="ANL_N_sf"/>
</dbReference>
<name>L9X9Y2_9EURY</name>
<reference evidence="3 4" key="1">
    <citation type="journal article" date="2014" name="PLoS Genet.">
        <title>Phylogenetically driven sequencing of extremely halophilic archaea reveals strategies for static and dynamic osmo-response.</title>
        <authorList>
            <person name="Becker E.A."/>
            <person name="Seitzer P.M."/>
            <person name="Tritt A."/>
            <person name="Larsen D."/>
            <person name="Krusor M."/>
            <person name="Yao A.I."/>
            <person name="Wu D."/>
            <person name="Madern D."/>
            <person name="Eisen J.A."/>
            <person name="Darling A.E."/>
            <person name="Facciotti M.T."/>
        </authorList>
    </citation>
    <scope>NUCLEOTIDE SEQUENCE [LARGE SCALE GENOMIC DNA]</scope>
    <source>
        <strain evidence="3 4">DSM 10524</strain>
    </source>
</reference>
<dbReference type="Pfam" id="PF00501">
    <property type="entry name" value="AMP-binding"/>
    <property type="match status" value="1"/>
</dbReference>
<sequence>MGGVTPLEWPARDLASHRVASTPGRTAVIDADADESWTFRELDRRVETAAREFQELLEDPLEDRLGLLLDTRPAFATLFFAAMRLGTTVVPLNVRETTAELAGKAERTGIDAVVCEGETESAALELADKLDGVPVRSVDEPTSGRVRTLAVGDAGDDAAPPVEPAAREPDDTQLILFTSGTSGEPKGVRLTVGNLVASATASAFRLGVDRGDRWLCCLPMYHMGGLAPVVRSALYGSPVVIQREFEPRETARALERSEATGISLVPTMCTRLLEAGWEPPEWLRFVLLGGAPASSELLERCREADVPVHPTYGMTETASQIATATPAETAAHKGTAGQPLLFTDVTVVDESGEPVPRGEIGEFVVSGPTVTPGYLEAERTEAAFGDRGLHTGDVGYADADGRLWVLNRRSDRIVTGGENVDPGAVADVLRSHPGVDDAAVVGLEDSEWGERVAALLAAEAGSVGLESVLGHCDDHLAGFKRPKTIAVAESLPRTHSGTVDREAVRTRLLESGTDVSTWSRRE</sequence>
<evidence type="ECO:0000313" key="4">
    <source>
        <dbReference type="Proteomes" id="UP000011688"/>
    </source>
</evidence>
<dbReference type="Proteomes" id="UP000011688">
    <property type="component" value="Unassembled WGS sequence"/>
</dbReference>
<dbReference type="Pfam" id="PF13193">
    <property type="entry name" value="AMP-binding_C"/>
    <property type="match status" value="1"/>
</dbReference>
<dbReference type="PANTHER" id="PTHR43767">
    <property type="entry name" value="LONG-CHAIN-FATTY-ACID--COA LIGASE"/>
    <property type="match status" value="1"/>
</dbReference>
<dbReference type="GO" id="GO:0016878">
    <property type="term" value="F:acid-thiol ligase activity"/>
    <property type="evidence" value="ECO:0007669"/>
    <property type="project" value="UniProtKB-ARBA"/>
</dbReference>
<dbReference type="PATRIC" id="fig|1227497.3.peg.1825"/>
<keyword evidence="4" id="KW-1185">Reference proteome</keyword>
<dbReference type="PROSITE" id="PS00455">
    <property type="entry name" value="AMP_BINDING"/>
    <property type="match status" value="1"/>
</dbReference>
<dbReference type="InterPro" id="IPR020845">
    <property type="entry name" value="AMP-binding_CS"/>
</dbReference>
<dbReference type="Gene3D" id="3.40.50.12780">
    <property type="entry name" value="N-terminal domain of ligase-like"/>
    <property type="match status" value="1"/>
</dbReference>
<evidence type="ECO:0000259" key="2">
    <source>
        <dbReference type="Pfam" id="PF13193"/>
    </source>
</evidence>
<dbReference type="STRING" id="1227497.C491_08854"/>
<dbReference type="RefSeq" id="WP_005555306.1">
    <property type="nucleotide sequence ID" value="NZ_AOIB01000020.1"/>
</dbReference>
<keyword evidence="3" id="KW-0436">Ligase</keyword>
<feature type="domain" description="AMP-dependent synthetase/ligase" evidence="1">
    <location>
        <begin position="17"/>
        <end position="375"/>
    </location>
</feature>
<evidence type="ECO:0000313" key="3">
    <source>
        <dbReference type="EMBL" id="ELY58432.1"/>
    </source>
</evidence>
<organism evidence="3 4">
    <name type="scientific">Natronococcus amylolyticus DSM 10524</name>
    <dbReference type="NCBI Taxonomy" id="1227497"/>
    <lineage>
        <taxon>Archaea</taxon>
        <taxon>Methanobacteriati</taxon>
        <taxon>Methanobacteriota</taxon>
        <taxon>Stenosarchaea group</taxon>
        <taxon>Halobacteria</taxon>
        <taxon>Halobacteriales</taxon>
        <taxon>Natrialbaceae</taxon>
        <taxon>Natronococcus</taxon>
    </lineage>
</organism>
<gene>
    <name evidence="3" type="ORF">C491_08854</name>
</gene>
<dbReference type="InterPro" id="IPR025110">
    <property type="entry name" value="AMP-bd_C"/>
</dbReference>
<evidence type="ECO:0000259" key="1">
    <source>
        <dbReference type="Pfam" id="PF00501"/>
    </source>
</evidence>
<protein>
    <submittedName>
        <fullName evidence="3">O-succinylbenzoate--CoA ligase</fullName>
    </submittedName>
</protein>
<dbReference type="InterPro" id="IPR000873">
    <property type="entry name" value="AMP-dep_synth/lig_dom"/>
</dbReference>
<feature type="domain" description="AMP-binding enzyme C-terminal" evidence="2">
    <location>
        <begin position="426"/>
        <end position="497"/>
    </location>
</feature>
<dbReference type="InterPro" id="IPR045851">
    <property type="entry name" value="AMP-bd_C_sf"/>
</dbReference>